<dbReference type="EMBL" id="LUGH01001954">
    <property type="protein sequence ID" value="OBZ80586.1"/>
    <property type="molecule type" value="Genomic_DNA"/>
</dbReference>
<dbReference type="Proteomes" id="UP000093000">
    <property type="component" value="Unassembled WGS sequence"/>
</dbReference>
<evidence type="ECO:0000313" key="2">
    <source>
        <dbReference type="Proteomes" id="UP000093000"/>
    </source>
</evidence>
<reference evidence="1 2" key="1">
    <citation type="submission" date="2016-03" db="EMBL/GenBank/DDBJ databases">
        <title>Choanephora cucurbitarum.</title>
        <authorList>
            <person name="Min B."/>
            <person name="Park H."/>
            <person name="Park J.-H."/>
            <person name="Shin H.-D."/>
            <person name="Choi I.-G."/>
        </authorList>
    </citation>
    <scope>NUCLEOTIDE SEQUENCE [LARGE SCALE GENOMIC DNA]</scope>
    <source>
        <strain evidence="1 2">KUS-F28377</strain>
    </source>
</reference>
<comment type="caution">
    <text evidence="1">The sequence shown here is derived from an EMBL/GenBank/DDBJ whole genome shotgun (WGS) entry which is preliminary data.</text>
</comment>
<sequence>MIIENSINARLCRSKAPTIWLNHIDPFYADAITLHKQAAQTTFSRRSVSCSHVWFSHVHEPPWTDHFVVKTHLQLIPSSVLDLVAQTGKSFWRAHPGLAEGPGFCERLTSALSRTVAFFPGWYYPALQWESRKTTTRAVAQSYSRQKAFSLKEAEQTLQVKRRILSKLIDRYLERTKDVSPHLRVAEGKLQQIQQYYTETLTLRAGI</sequence>
<protein>
    <submittedName>
        <fullName evidence="1">Uncharacterized protein</fullName>
    </submittedName>
</protein>
<name>A0A1C7MVX9_9FUNG</name>
<dbReference type="AlphaFoldDB" id="A0A1C7MVX9"/>
<dbReference type="InParanoid" id="A0A1C7MVX9"/>
<dbReference type="STRING" id="101091.A0A1C7MVX9"/>
<accession>A0A1C7MVX9</accession>
<proteinExistence type="predicted"/>
<gene>
    <name evidence="1" type="ORF">A0J61_11365</name>
</gene>
<dbReference type="OrthoDB" id="2208330at2759"/>
<evidence type="ECO:0000313" key="1">
    <source>
        <dbReference type="EMBL" id="OBZ80586.1"/>
    </source>
</evidence>
<organism evidence="1 2">
    <name type="scientific">Choanephora cucurbitarum</name>
    <dbReference type="NCBI Taxonomy" id="101091"/>
    <lineage>
        <taxon>Eukaryota</taxon>
        <taxon>Fungi</taxon>
        <taxon>Fungi incertae sedis</taxon>
        <taxon>Mucoromycota</taxon>
        <taxon>Mucoromycotina</taxon>
        <taxon>Mucoromycetes</taxon>
        <taxon>Mucorales</taxon>
        <taxon>Mucorineae</taxon>
        <taxon>Choanephoraceae</taxon>
        <taxon>Choanephoroideae</taxon>
        <taxon>Choanephora</taxon>
    </lineage>
</organism>
<keyword evidence="2" id="KW-1185">Reference proteome</keyword>